<evidence type="ECO:0000313" key="2">
    <source>
        <dbReference type="WBParaSite" id="nRc.2.0.1.t40715-RA"/>
    </source>
</evidence>
<organism evidence="1 2">
    <name type="scientific">Romanomermis culicivorax</name>
    <name type="common">Nematode worm</name>
    <dbReference type="NCBI Taxonomy" id="13658"/>
    <lineage>
        <taxon>Eukaryota</taxon>
        <taxon>Metazoa</taxon>
        <taxon>Ecdysozoa</taxon>
        <taxon>Nematoda</taxon>
        <taxon>Enoplea</taxon>
        <taxon>Dorylaimia</taxon>
        <taxon>Mermithida</taxon>
        <taxon>Mermithoidea</taxon>
        <taxon>Mermithidae</taxon>
        <taxon>Romanomermis</taxon>
    </lineage>
</organism>
<protein>
    <submittedName>
        <fullName evidence="2">Uncharacterized protein</fullName>
    </submittedName>
</protein>
<name>A0A915KRJ5_ROMCU</name>
<accession>A0A915KRJ5</accession>
<sequence length="64" mass="7284">MLLEKEKIRKFLTNEKAALPKVLIILCLSKSILLATKNTNVLSFVSSFLEAFKNWAANSRLMRS</sequence>
<evidence type="ECO:0000313" key="1">
    <source>
        <dbReference type="Proteomes" id="UP000887565"/>
    </source>
</evidence>
<reference evidence="2" key="1">
    <citation type="submission" date="2022-11" db="UniProtKB">
        <authorList>
            <consortium name="WormBaseParasite"/>
        </authorList>
    </citation>
    <scope>IDENTIFICATION</scope>
</reference>
<dbReference type="AlphaFoldDB" id="A0A915KRJ5"/>
<dbReference type="Proteomes" id="UP000887565">
    <property type="component" value="Unplaced"/>
</dbReference>
<proteinExistence type="predicted"/>
<keyword evidence="1" id="KW-1185">Reference proteome</keyword>
<dbReference type="WBParaSite" id="nRc.2.0.1.t40715-RA">
    <property type="protein sequence ID" value="nRc.2.0.1.t40715-RA"/>
    <property type="gene ID" value="nRc.2.0.1.g40715"/>
</dbReference>